<dbReference type="Proteomes" id="UP000630887">
    <property type="component" value="Unassembled WGS sequence"/>
</dbReference>
<dbReference type="Pfam" id="PF03976">
    <property type="entry name" value="PPK2"/>
    <property type="match status" value="1"/>
</dbReference>
<organism evidence="3 4">
    <name type="scientific">Catellatospora coxensis</name>
    <dbReference type="NCBI Taxonomy" id="310354"/>
    <lineage>
        <taxon>Bacteria</taxon>
        <taxon>Bacillati</taxon>
        <taxon>Actinomycetota</taxon>
        <taxon>Actinomycetes</taxon>
        <taxon>Micromonosporales</taxon>
        <taxon>Micromonosporaceae</taxon>
        <taxon>Catellatospora</taxon>
    </lineage>
</organism>
<dbReference type="InterPro" id="IPR027417">
    <property type="entry name" value="P-loop_NTPase"/>
</dbReference>
<comment type="caution">
    <text evidence="3">The sequence shown here is derived from an EMBL/GenBank/DDBJ whole genome shotgun (WGS) entry which is preliminary data.</text>
</comment>
<evidence type="ECO:0000259" key="2">
    <source>
        <dbReference type="Pfam" id="PF03976"/>
    </source>
</evidence>
<feature type="domain" description="Polyphosphate kinase-2-related" evidence="2">
    <location>
        <begin position="1"/>
        <end position="42"/>
    </location>
</feature>
<name>A0A8J3P7Q0_9ACTN</name>
<dbReference type="Gene3D" id="3.40.50.300">
    <property type="entry name" value="P-loop containing nucleotide triphosphate hydrolases"/>
    <property type="match status" value="1"/>
</dbReference>
<accession>A0A8J3P7Q0</accession>
<dbReference type="EMBL" id="BONI01000026">
    <property type="protein sequence ID" value="GIG06709.1"/>
    <property type="molecule type" value="Genomic_DNA"/>
</dbReference>
<protein>
    <recommendedName>
        <fullName evidence="2">Polyphosphate kinase-2-related domain-containing protein</fullName>
    </recommendedName>
</protein>
<dbReference type="InterPro" id="IPR022488">
    <property type="entry name" value="PPK2-related"/>
</dbReference>
<keyword evidence="4" id="KW-1185">Reference proteome</keyword>
<evidence type="ECO:0000256" key="1">
    <source>
        <dbReference type="SAM" id="MobiDB-lite"/>
    </source>
</evidence>
<evidence type="ECO:0000313" key="3">
    <source>
        <dbReference type="EMBL" id="GIG06709.1"/>
    </source>
</evidence>
<dbReference type="AlphaFoldDB" id="A0A8J3P7Q0"/>
<feature type="region of interest" description="Disordered" evidence="1">
    <location>
        <begin position="50"/>
        <end position="70"/>
    </location>
</feature>
<gene>
    <name evidence="3" type="ORF">Cco03nite_34090</name>
</gene>
<reference evidence="3 4" key="1">
    <citation type="submission" date="2021-01" db="EMBL/GenBank/DDBJ databases">
        <title>Whole genome shotgun sequence of Catellatospora coxensis NBRC 107359.</title>
        <authorList>
            <person name="Komaki H."/>
            <person name="Tamura T."/>
        </authorList>
    </citation>
    <scope>NUCLEOTIDE SEQUENCE [LARGE SCALE GENOMIC DNA]</scope>
    <source>
        <strain evidence="3 4">NBRC 107359</strain>
    </source>
</reference>
<evidence type="ECO:0000313" key="4">
    <source>
        <dbReference type="Proteomes" id="UP000630887"/>
    </source>
</evidence>
<proteinExistence type="predicted"/>
<sequence>MFRRTDSAWAPWHIAHTDDKKRGRLNVISHLLSQIPYTTVEQEPVKLPRWQKRGGYKEPDSPPREVPMPY</sequence>